<evidence type="ECO:0000256" key="9">
    <source>
        <dbReference type="ARBA" id="ARBA00023284"/>
    </source>
</evidence>
<keyword evidence="3" id="KW-0963">Cytoplasm</keyword>
<keyword evidence="7 10" id="KW-0520">NAD</keyword>
<comment type="similarity">
    <text evidence="1 10">Belongs to the class-I pyridine nucleotide-disulfide oxidoreductase family.</text>
</comment>
<dbReference type="InterPro" id="IPR036188">
    <property type="entry name" value="FAD/NAD-bd_sf"/>
</dbReference>
<dbReference type="InterPro" id="IPR004099">
    <property type="entry name" value="Pyr_nucl-diS_OxRdtase_dimer"/>
</dbReference>
<dbReference type="Gene3D" id="3.30.390.30">
    <property type="match status" value="1"/>
</dbReference>
<evidence type="ECO:0000256" key="7">
    <source>
        <dbReference type="ARBA" id="ARBA00023027"/>
    </source>
</evidence>
<dbReference type="GO" id="GO:0006103">
    <property type="term" value="P:2-oxoglutarate metabolic process"/>
    <property type="evidence" value="ECO:0007669"/>
    <property type="project" value="TreeGrafter"/>
</dbReference>
<evidence type="ECO:0000256" key="6">
    <source>
        <dbReference type="ARBA" id="ARBA00023002"/>
    </source>
</evidence>
<sequence>MLFAPHSAFFPQRVAKFFPVRGKIRVTADTAICFHEYEELIVVDSKNSYDLVILGGGTAGYSAAIRASQLDMKVALIERDKVGGTCLHRGCIPTKALLHVAEIAHSVRDSKSFGILSEFHGVDMEAAIKFKDGIVDRNYKGLSGMIKADGVDLISGEAKLKDQSTVTVSTDEGELELNAKNIILATGSEPKTIGIEIGGRVLTSTEALSHTEVPGSAIVLGGGVIGCEFASIWSSLGSEVTIVEGLPRLVANEDADISKELEKAFRRRKIKSKLGVKFKSVEQDDNGVKVQLEDGSELEADVLLVAVGRGPVTADFGYEEAGIKLDRGFVVTNERLHTGVGNIWAIGDIVPGLQLAHRSFGHGIFVAEEIAGLEPTPVDENGVPRATYSEPEIFSVGLTEDQAKEKYGEDKIASVKFPLGGNAKSAILKTNGFVKAVRVKEGPVVGLCGIGARFSEQVGEAQLIINWEAFPEEVAHLIHGHPTQNEAIGEAMLALAGKPLHFHN</sequence>
<dbReference type="eggNOG" id="COG1249">
    <property type="taxonomic scope" value="Bacteria"/>
</dbReference>
<keyword evidence="6 10" id="KW-0560">Oxidoreductase</keyword>
<keyword evidence="5 10" id="KW-0274">FAD</keyword>
<dbReference type="PROSITE" id="PS00076">
    <property type="entry name" value="PYRIDINE_REDOX_1"/>
    <property type="match status" value="1"/>
</dbReference>
<accession>D4YNX7</accession>
<reference evidence="13 14" key="1">
    <citation type="submission" date="2010-04" db="EMBL/GenBank/DDBJ databases">
        <authorList>
            <person name="Qin X."/>
            <person name="Bachman B."/>
            <person name="Battles P."/>
            <person name="Bell A."/>
            <person name="Bess C."/>
            <person name="Bickham C."/>
            <person name="Chaboub L."/>
            <person name="Chen D."/>
            <person name="Coyle M."/>
            <person name="Deiros D.R."/>
            <person name="Dinh H."/>
            <person name="Forbes L."/>
            <person name="Fowler G."/>
            <person name="Francisco L."/>
            <person name="Fu Q."/>
            <person name="Gubbala S."/>
            <person name="Hale W."/>
            <person name="Han Y."/>
            <person name="Hemphill L."/>
            <person name="Highlander S.K."/>
            <person name="Hirani K."/>
            <person name="Hogues M."/>
            <person name="Jackson L."/>
            <person name="Jakkamsetti A."/>
            <person name="Javaid M."/>
            <person name="Jiang H."/>
            <person name="Korchina V."/>
            <person name="Kovar C."/>
            <person name="Lara F."/>
            <person name="Lee S."/>
            <person name="Mata R."/>
            <person name="Mathew T."/>
            <person name="Moen C."/>
            <person name="Morales K."/>
            <person name="Munidasa M."/>
            <person name="Nazareth L."/>
            <person name="Ngo R."/>
            <person name="Nguyen L."/>
            <person name="Okwuonu G."/>
            <person name="Ongeri F."/>
            <person name="Patil S."/>
            <person name="Petrosino J."/>
            <person name="Pham C."/>
            <person name="Pham P."/>
            <person name="Pu L.-L."/>
            <person name="Puazo M."/>
            <person name="Raj R."/>
            <person name="Reid J."/>
            <person name="Rouhana J."/>
            <person name="Saada N."/>
            <person name="Shang Y."/>
            <person name="Simmons D."/>
            <person name="Thornton R."/>
            <person name="Warren J."/>
            <person name="Weissenberger G."/>
            <person name="Zhang J."/>
            <person name="Zhang L."/>
            <person name="Zhou C."/>
            <person name="Zhu D."/>
            <person name="Muzny D."/>
            <person name="Worley K."/>
            <person name="Gibbs R."/>
        </authorList>
    </citation>
    <scope>NUCLEOTIDE SEQUENCE [LARGE SCALE GENOMIC DNA]</scope>
    <source>
        <strain evidence="13 14">ATCC 49030</strain>
    </source>
</reference>
<comment type="miscellaneous">
    <text evidence="10">The active site is a redox-active disulfide bond.</text>
</comment>
<comment type="catalytic activity">
    <reaction evidence="10">
        <text>N(6)-[(R)-dihydrolipoyl]-L-lysyl-[protein] + NAD(+) = N(6)-[(R)-lipoyl]-L-lysyl-[protein] + NADH + H(+)</text>
        <dbReference type="Rhea" id="RHEA:15045"/>
        <dbReference type="Rhea" id="RHEA-COMP:10474"/>
        <dbReference type="Rhea" id="RHEA-COMP:10475"/>
        <dbReference type="ChEBI" id="CHEBI:15378"/>
        <dbReference type="ChEBI" id="CHEBI:57540"/>
        <dbReference type="ChEBI" id="CHEBI:57945"/>
        <dbReference type="ChEBI" id="CHEBI:83099"/>
        <dbReference type="ChEBI" id="CHEBI:83100"/>
        <dbReference type="EC" id="1.8.1.4"/>
    </reaction>
</comment>
<dbReference type="EMBL" id="ADNU01000046">
    <property type="protein sequence ID" value="EFG47117.1"/>
    <property type="molecule type" value="Genomic_DNA"/>
</dbReference>
<dbReference type="InterPro" id="IPR023753">
    <property type="entry name" value="FAD/NAD-binding_dom"/>
</dbReference>
<dbReference type="AlphaFoldDB" id="D4YNX7"/>
<dbReference type="STRING" id="585530.HMPREF0183_1637"/>
<dbReference type="SUPFAM" id="SSF51905">
    <property type="entry name" value="FAD/NAD(P)-binding domain"/>
    <property type="match status" value="1"/>
</dbReference>
<dbReference type="InterPro" id="IPR050151">
    <property type="entry name" value="Class-I_Pyr_Nuc-Dis_Oxidored"/>
</dbReference>
<gene>
    <name evidence="13" type="primary">lpdA</name>
    <name evidence="13" type="ORF">HMPREF0183_1637</name>
</gene>
<dbReference type="GO" id="GO:0050660">
    <property type="term" value="F:flavin adenine dinucleotide binding"/>
    <property type="evidence" value="ECO:0007669"/>
    <property type="project" value="InterPro"/>
</dbReference>
<dbReference type="PANTHER" id="PTHR22912:SF217">
    <property type="entry name" value="DIHYDROLIPOYL DEHYDROGENASE"/>
    <property type="match status" value="1"/>
</dbReference>
<keyword evidence="4 10" id="KW-0285">Flavoprotein</keyword>
<comment type="cofactor">
    <cofactor evidence="10">
        <name>FAD</name>
        <dbReference type="ChEBI" id="CHEBI:57692"/>
    </cofactor>
    <text evidence="10">Binds 1 FAD per subunit.</text>
</comment>
<proteinExistence type="inferred from homology"/>
<evidence type="ECO:0000256" key="3">
    <source>
        <dbReference type="ARBA" id="ARBA00022490"/>
    </source>
</evidence>
<dbReference type="Gene3D" id="3.50.50.60">
    <property type="entry name" value="FAD/NAD(P)-binding domain"/>
    <property type="match status" value="2"/>
</dbReference>
<protein>
    <recommendedName>
        <fullName evidence="2 10">Dihydrolipoyl dehydrogenase</fullName>
        <ecNumber evidence="10">1.8.1.4</ecNumber>
    </recommendedName>
</protein>
<dbReference type="InterPro" id="IPR006258">
    <property type="entry name" value="Lipoamide_DH"/>
</dbReference>
<evidence type="ECO:0000259" key="12">
    <source>
        <dbReference type="Pfam" id="PF07992"/>
    </source>
</evidence>
<dbReference type="PRINTS" id="PR00368">
    <property type="entry name" value="FADPNR"/>
</dbReference>
<dbReference type="EC" id="1.8.1.4" evidence="10"/>
<dbReference type="InterPro" id="IPR016156">
    <property type="entry name" value="FAD/NAD-linked_Rdtase_dimer_sf"/>
</dbReference>
<dbReference type="Proteomes" id="UP000005714">
    <property type="component" value="Unassembled WGS sequence"/>
</dbReference>
<keyword evidence="9 10" id="KW-0676">Redox-active center</keyword>
<dbReference type="SUPFAM" id="SSF55424">
    <property type="entry name" value="FAD/NAD-linked reductases, dimerisation (C-terminal) domain"/>
    <property type="match status" value="1"/>
</dbReference>
<evidence type="ECO:0000256" key="2">
    <source>
        <dbReference type="ARBA" id="ARBA00016961"/>
    </source>
</evidence>
<evidence type="ECO:0000313" key="14">
    <source>
        <dbReference type="Proteomes" id="UP000005714"/>
    </source>
</evidence>
<evidence type="ECO:0000256" key="8">
    <source>
        <dbReference type="ARBA" id="ARBA00023157"/>
    </source>
</evidence>
<dbReference type="GO" id="GO:0004148">
    <property type="term" value="F:dihydrolipoyl dehydrogenase (NADH) activity"/>
    <property type="evidence" value="ECO:0007669"/>
    <property type="project" value="UniProtKB-EC"/>
</dbReference>
<dbReference type="InterPro" id="IPR012999">
    <property type="entry name" value="Pyr_OxRdtase_I_AS"/>
</dbReference>
<comment type="caution">
    <text evidence="13">The sequence shown here is derived from an EMBL/GenBank/DDBJ whole genome shotgun (WGS) entry which is preliminary data.</text>
</comment>
<dbReference type="Pfam" id="PF02852">
    <property type="entry name" value="Pyr_redox_dim"/>
    <property type="match status" value="1"/>
</dbReference>
<organism evidence="13 14">
    <name type="scientific">Brevibacterium mcbrellneri ATCC 49030</name>
    <dbReference type="NCBI Taxonomy" id="585530"/>
    <lineage>
        <taxon>Bacteria</taxon>
        <taxon>Bacillati</taxon>
        <taxon>Actinomycetota</taxon>
        <taxon>Actinomycetes</taxon>
        <taxon>Micrococcales</taxon>
        <taxon>Brevibacteriaceae</taxon>
        <taxon>Brevibacterium</taxon>
    </lineage>
</organism>
<feature type="domain" description="FAD/NAD(P)-binding" evidence="12">
    <location>
        <begin position="49"/>
        <end position="363"/>
    </location>
</feature>
<dbReference type="PANTHER" id="PTHR22912">
    <property type="entry name" value="DISULFIDE OXIDOREDUCTASE"/>
    <property type="match status" value="1"/>
</dbReference>
<evidence type="ECO:0000256" key="4">
    <source>
        <dbReference type="ARBA" id="ARBA00022630"/>
    </source>
</evidence>
<evidence type="ECO:0000259" key="11">
    <source>
        <dbReference type="Pfam" id="PF02852"/>
    </source>
</evidence>
<evidence type="ECO:0000313" key="13">
    <source>
        <dbReference type="EMBL" id="EFG47117.1"/>
    </source>
</evidence>
<evidence type="ECO:0000256" key="5">
    <source>
        <dbReference type="ARBA" id="ARBA00022827"/>
    </source>
</evidence>
<dbReference type="NCBIfam" id="TIGR01350">
    <property type="entry name" value="lipoamide_DH"/>
    <property type="match status" value="1"/>
</dbReference>
<name>D4YNX7_9MICO</name>
<dbReference type="PRINTS" id="PR00411">
    <property type="entry name" value="PNDRDTASEI"/>
</dbReference>
<evidence type="ECO:0000256" key="10">
    <source>
        <dbReference type="RuleBase" id="RU003692"/>
    </source>
</evidence>
<evidence type="ECO:0000256" key="1">
    <source>
        <dbReference type="ARBA" id="ARBA00007532"/>
    </source>
</evidence>
<dbReference type="Pfam" id="PF07992">
    <property type="entry name" value="Pyr_redox_2"/>
    <property type="match status" value="1"/>
</dbReference>
<keyword evidence="14" id="KW-1185">Reference proteome</keyword>
<feature type="domain" description="Pyridine nucleotide-disulphide oxidoreductase dimerisation" evidence="11">
    <location>
        <begin position="383"/>
        <end position="491"/>
    </location>
</feature>
<keyword evidence="8" id="KW-1015">Disulfide bond</keyword>